<dbReference type="InterPro" id="IPR011009">
    <property type="entry name" value="Kinase-like_dom_sf"/>
</dbReference>
<dbReference type="SUPFAM" id="SSF56112">
    <property type="entry name" value="Protein kinase-like (PK-like)"/>
    <property type="match status" value="1"/>
</dbReference>
<dbReference type="GO" id="GO:0004674">
    <property type="term" value="F:protein serine/threonine kinase activity"/>
    <property type="evidence" value="ECO:0007669"/>
    <property type="project" value="UniProtKB-EC"/>
</dbReference>
<evidence type="ECO:0000259" key="9">
    <source>
        <dbReference type="PROSITE" id="PS50011"/>
    </source>
</evidence>
<evidence type="ECO:0000256" key="6">
    <source>
        <dbReference type="PROSITE-ProRule" id="PRU10141"/>
    </source>
</evidence>
<keyword evidence="7" id="KW-0175">Coiled coil</keyword>
<protein>
    <recommendedName>
        <fullName evidence="4">Casein kinase I</fullName>
        <ecNumber evidence="1">2.7.11.1</ecNumber>
    </recommendedName>
</protein>
<dbReference type="RefSeq" id="XP_004035084.1">
    <property type="nucleotide sequence ID" value="XM_004035036.1"/>
</dbReference>
<dbReference type="InterPro" id="IPR017441">
    <property type="entry name" value="Protein_kinase_ATP_BS"/>
</dbReference>
<dbReference type="AlphaFoldDB" id="G0QT73"/>
<dbReference type="PROSITE" id="PS00107">
    <property type="entry name" value="PROTEIN_KINASE_ATP"/>
    <property type="match status" value="1"/>
</dbReference>
<dbReference type="STRING" id="857967.G0QT73"/>
<dbReference type="SMART" id="SM00184">
    <property type="entry name" value="RING"/>
    <property type="match status" value="1"/>
</dbReference>
<dbReference type="Gene3D" id="2.60.200.20">
    <property type="match status" value="2"/>
</dbReference>
<dbReference type="InParanoid" id="G0QT73"/>
<sequence length="708" mass="82308">MLFIQLLKPFIIYLLQNYILIILAYINMSRSAENNNEEQLKQITAYFSKNFSNIIIKEKIGQGSFGDIFKAFDTNLNTEVAIKLEKSEKEGLILKQLQGISNFPQLYDIQVKESQQYNYIEMSYLGPNLELLRKKQPKGYFTLKIILKIAIQMIEGLWELHKKGIIHRDIKPENFVIGSKGNRHKVLIIDFGLSKQYIEQNQHIPERKNKGLVGTARYTSINSHLGVEQSRRDDLEKFIVEVVLSFLINILMSGTQYMMKKLKYKINSVDGSCLVSLNETDLKDDLQIQNNIHRKKVLNCKKRTNIVLKTQLILLFQKGLDLLNEYSLFLKKNNINENQIIMSDYQKMQKQQEKEEQKIQFEDFSYNYNNNSTAIEIENNNNIQKKPLRIPNCDINVLNSSEDEIKQLNNIQDNIEIEKDQIQKELDYELIIEPVDGVQANFFRVKEQGAKIGRHSTNQILILEESISRFHAEIEFLNKEFYVRDKGSTTGTFIKIKEKLELKLGMVIEMGSNQFQISKILLEPIQMIQLTILEGLQFSQEMVLQCDYVSIGRKNGCKIFLPDDQHLSSIHAKIYFINQKFILEDQASTNGQTYFFKTNNFLIFISSWFRLSKEGLISDPYKISNNVTFKVGTTNTYNCKIKCEDKVQNINNNSQIINQLCIICYENDRNIIILPCRHNSVCIGCVKNIQVCPICRNKIADTIKIYKS</sequence>
<name>G0QT73_ICHMU</name>
<keyword evidence="2 6" id="KW-0547">Nucleotide-binding</keyword>
<dbReference type="OMA" id="MYSQQFQ"/>
<dbReference type="SMART" id="SM00220">
    <property type="entry name" value="S_TKc"/>
    <property type="match status" value="1"/>
</dbReference>
<dbReference type="Pfam" id="PF00069">
    <property type="entry name" value="Pkinase"/>
    <property type="match status" value="1"/>
</dbReference>
<evidence type="ECO:0000256" key="5">
    <source>
        <dbReference type="PROSITE-ProRule" id="PRU00175"/>
    </source>
</evidence>
<dbReference type="SUPFAM" id="SSF57850">
    <property type="entry name" value="RING/U-box"/>
    <property type="match status" value="1"/>
</dbReference>
<feature type="domain" description="FHA" evidence="8">
    <location>
        <begin position="450"/>
        <end position="494"/>
    </location>
</feature>
<dbReference type="GO" id="GO:0005524">
    <property type="term" value="F:ATP binding"/>
    <property type="evidence" value="ECO:0007669"/>
    <property type="project" value="UniProtKB-UniRule"/>
</dbReference>
<keyword evidence="3 6" id="KW-0067">ATP-binding</keyword>
<feature type="domain" description="FHA" evidence="8">
    <location>
        <begin position="549"/>
        <end position="591"/>
    </location>
</feature>
<dbReference type="EMBL" id="GL983843">
    <property type="protein sequence ID" value="EGR31598.1"/>
    <property type="molecule type" value="Genomic_DNA"/>
</dbReference>
<evidence type="ECO:0000259" key="8">
    <source>
        <dbReference type="PROSITE" id="PS50006"/>
    </source>
</evidence>
<feature type="domain" description="RING-type" evidence="10">
    <location>
        <begin position="661"/>
        <end position="696"/>
    </location>
</feature>
<dbReference type="Gene3D" id="1.10.510.10">
    <property type="entry name" value="Transferase(Phosphotransferase) domain 1"/>
    <property type="match status" value="1"/>
</dbReference>
<keyword evidence="12" id="KW-1185">Reference proteome</keyword>
<evidence type="ECO:0000256" key="1">
    <source>
        <dbReference type="ARBA" id="ARBA00012513"/>
    </source>
</evidence>
<dbReference type="PROSITE" id="PS00108">
    <property type="entry name" value="PROTEIN_KINASE_ST"/>
    <property type="match status" value="1"/>
</dbReference>
<dbReference type="InterPro" id="IPR008984">
    <property type="entry name" value="SMAD_FHA_dom_sf"/>
</dbReference>
<feature type="coiled-coil region" evidence="7">
    <location>
        <begin position="398"/>
        <end position="425"/>
    </location>
</feature>
<dbReference type="PROSITE" id="PS50006">
    <property type="entry name" value="FHA_DOMAIN"/>
    <property type="match status" value="2"/>
</dbReference>
<evidence type="ECO:0000256" key="3">
    <source>
        <dbReference type="ARBA" id="ARBA00022840"/>
    </source>
</evidence>
<dbReference type="InterPro" id="IPR050235">
    <property type="entry name" value="CK1_Ser-Thr_kinase"/>
</dbReference>
<feature type="binding site" evidence="6">
    <location>
        <position position="83"/>
    </location>
    <ligand>
        <name>ATP</name>
        <dbReference type="ChEBI" id="CHEBI:30616"/>
    </ligand>
</feature>
<evidence type="ECO:0000256" key="4">
    <source>
        <dbReference type="ARBA" id="ARBA00023860"/>
    </source>
</evidence>
<dbReference type="GeneID" id="14907723"/>
<evidence type="ECO:0000256" key="2">
    <source>
        <dbReference type="ARBA" id="ARBA00022741"/>
    </source>
</evidence>
<dbReference type="Pfam" id="PF00498">
    <property type="entry name" value="FHA"/>
    <property type="match status" value="2"/>
</dbReference>
<gene>
    <name evidence="11" type="ORF">IMG5_106500</name>
</gene>
<dbReference type="PANTHER" id="PTHR11909">
    <property type="entry name" value="CASEIN KINASE-RELATED"/>
    <property type="match status" value="1"/>
</dbReference>
<dbReference type="SUPFAM" id="SSF49879">
    <property type="entry name" value="SMAD/FHA domain"/>
    <property type="match status" value="2"/>
</dbReference>
<dbReference type="OrthoDB" id="5855668at2759"/>
<organism evidence="11 12">
    <name type="scientific">Ichthyophthirius multifiliis</name>
    <name type="common">White spot disease agent</name>
    <name type="synonym">Ich</name>
    <dbReference type="NCBI Taxonomy" id="5932"/>
    <lineage>
        <taxon>Eukaryota</taxon>
        <taxon>Sar</taxon>
        <taxon>Alveolata</taxon>
        <taxon>Ciliophora</taxon>
        <taxon>Intramacronucleata</taxon>
        <taxon>Oligohymenophorea</taxon>
        <taxon>Hymenostomatida</taxon>
        <taxon>Ophryoglenina</taxon>
        <taxon>Ichthyophthirius</taxon>
    </lineage>
</organism>
<dbReference type="InterPro" id="IPR000253">
    <property type="entry name" value="FHA_dom"/>
</dbReference>
<evidence type="ECO:0000259" key="10">
    <source>
        <dbReference type="PROSITE" id="PS50089"/>
    </source>
</evidence>
<evidence type="ECO:0000313" key="12">
    <source>
        <dbReference type="Proteomes" id="UP000008983"/>
    </source>
</evidence>
<evidence type="ECO:0000313" key="11">
    <source>
        <dbReference type="EMBL" id="EGR31598.1"/>
    </source>
</evidence>
<keyword evidence="5" id="KW-0479">Metal-binding</keyword>
<keyword evidence="5" id="KW-0862">Zinc</keyword>
<dbReference type="PROSITE" id="PS50011">
    <property type="entry name" value="PROTEIN_KINASE_DOM"/>
    <property type="match status" value="1"/>
</dbReference>
<reference evidence="11 12" key="1">
    <citation type="submission" date="2011-07" db="EMBL/GenBank/DDBJ databases">
        <authorList>
            <person name="Coyne R."/>
            <person name="Brami D."/>
            <person name="Johnson J."/>
            <person name="Hostetler J."/>
            <person name="Hannick L."/>
            <person name="Clark T."/>
            <person name="Cassidy-Hanley D."/>
            <person name="Inman J."/>
        </authorList>
    </citation>
    <scope>NUCLEOTIDE SEQUENCE [LARGE SCALE GENOMIC DNA]</scope>
    <source>
        <strain evidence="11 12">G5</strain>
    </source>
</reference>
<dbReference type="InterPro" id="IPR000719">
    <property type="entry name" value="Prot_kinase_dom"/>
</dbReference>
<dbReference type="Pfam" id="PF13920">
    <property type="entry name" value="zf-C3HC4_3"/>
    <property type="match status" value="1"/>
</dbReference>
<keyword evidence="5" id="KW-0863">Zinc-finger</keyword>
<dbReference type="CDD" id="cd00060">
    <property type="entry name" value="FHA"/>
    <property type="match status" value="2"/>
</dbReference>
<dbReference type="PROSITE" id="PS50089">
    <property type="entry name" value="ZF_RING_2"/>
    <property type="match status" value="1"/>
</dbReference>
<evidence type="ECO:0000256" key="7">
    <source>
        <dbReference type="SAM" id="Coils"/>
    </source>
</evidence>
<dbReference type="InterPro" id="IPR001841">
    <property type="entry name" value="Znf_RING"/>
</dbReference>
<dbReference type="Proteomes" id="UP000008983">
    <property type="component" value="Unassembled WGS sequence"/>
</dbReference>
<accession>G0QT73</accession>
<dbReference type="GO" id="GO:0008270">
    <property type="term" value="F:zinc ion binding"/>
    <property type="evidence" value="ECO:0007669"/>
    <property type="project" value="UniProtKB-KW"/>
</dbReference>
<dbReference type="Gene3D" id="3.30.40.10">
    <property type="entry name" value="Zinc/RING finger domain, C3HC4 (zinc finger)"/>
    <property type="match status" value="1"/>
</dbReference>
<dbReference type="InterPro" id="IPR013083">
    <property type="entry name" value="Znf_RING/FYVE/PHD"/>
</dbReference>
<dbReference type="EC" id="2.7.11.1" evidence="1"/>
<feature type="domain" description="Protein kinase" evidence="9">
    <location>
        <begin position="54"/>
        <end position="308"/>
    </location>
</feature>
<proteinExistence type="predicted"/>
<dbReference type="SMART" id="SM00240">
    <property type="entry name" value="FHA"/>
    <property type="match status" value="2"/>
</dbReference>
<dbReference type="InterPro" id="IPR008271">
    <property type="entry name" value="Ser/Thr_kinase_AS"/>
</dbReference>
<dbReference type="eggNOG" id="KOG1164">
    <property type="taxonomic scope" value="Eukaryota"/>
</dbReference>